<gene>
    <name evidence="2" type="ORF">EDD18DRAFT_1367288</name>
    <name evidence="1" type="ORF">EDD18DRAFT_1367621</name>
</gene>
<evidence type="ECO:0000313" key="2">
    <source>
        <dbReference type="EMBL" id="KAK0475058.1"/>
    </source>
</evidence>
<proteinExistence type="predicted"/>
<dbReference type="Proteomes" id="UP001175228">
    <property type="component" value="Unassembled WGS sequence"/>
</dbReference>
<dbReference type="AlphaFoldDB" id="A0AA39P118"/>
<sequence length="66" mass="7649">MFEVICDETILKGGDILGPFKDDDEWQFTKWIIKHVDHNATDELLHLNIIQNGAKPTFTTKDQFLC</sequence>
<organism evidence="2 3">
    <name type="scientific">Armillaria luteobubalina</name>
    <dbReference type="NCBI Taxonomy" id="153913"/>
    <lineage>
        <taxon>Eukaryota</taxon>
        <taxon>Fungi</taxon>
        <taxon>Dikarya</taxon>
        <taxon>Basidiomycota</taxon>
        <taxon>Agaricomycotina</taxon>
        <taxon>Agaricomycetes</taxon>
        <taxon>Agaricomycetidae</taxon>
        <taxon>Agaricales</taxon>
        <taxon>Marasmiineae</taxon>
        <taxon>Physalacriaceae</taxon>
        <taxon>Armillaria</taxon>
    </lineage>
</organism>
<name>A0AA39P118_9AGAR</name>
<evidence type="ECO:0000313" key="1">
    <source>
        <dbReference type="EMBL" id="KAK0474678.1"/>
    </source>
</evidence>
<reference evidence="2" key="1">
    <citation type="submission" date="2023-06" db="EMBL/GenBank/DDBJ databases">
        <authorList>
            <consortium name="Lawrence Berkeley National Laboratory"/>
            <person name="Ahrendt S."/>
            <person name="Sahu N."/>
            <person name="Indic B."/>
            <person name="Wong-Bajracharya J."/>
            <person name="Merenyi Z."/>
            <person name="Ke H.-M."/>
            <person name="Monk M."/>
            <person name="Kocsube S."/>
            <person name="Drula E."/>
            <person name="Lipzen A."/>
            <person name="Balint B."/>
            <person name="Henrissat B."/>
            <person name="Andreopoulos B."/>
            <person name="Martin F.M."/>
            <person name="Harder C.B."/>
            <person name="Rigling D."/>
            <person name="Ford K.L."/>
            <person name="Foster G.D."/>
            <person name="Pangilinan J."/>
            <person name="Papanicolaou A."/>
            <person name="Barry K."/>
            <person name="LaButti K."/>
            <person name="Viragh M."/>
            <person name="Koriabine M."/>
            <person name="Yan M."/>
            <person name="Riley R."/>
            <person name="Champramary S."/>
            <person name="Plett K.L."/>
            <person name="Tsai I.J."/>
            <person name="Slot J."/>
            <person name="Sipos G."/>
            <person name="Plett J."/>
            <person name="Nagy L.G."/>
            <person name="Grigoriev I.V."/>
        </authorList>
    </citation>
    <scope>NUCLEOTIDE SEQUENCE</scope>
    <source>
        <strain evidence="2">HWK02</strain>
    </source>
</reference>
<dbReference type="EMBL" id="JAUEPU010000166">
    <property type="protein sequence ID" value="KAK0474678.1"/>
    <property type="molecule type" value="Genomic_DNA"/>
</dbReference>
<keyword evidence="3" id="KW-1185">Reference proteome</keyword>
<evidence type="ECO:0000313" key="3">
    <source>
        <dbReference type="Proteomes" id="UP001175228"/>
    </source>
</evidence>
<protein>
    <submittedName>
        <fullName evidence="2">Uncharacterized protein</fullName>
    </submittedName>
</protein>
<comment type="caution">
    <text evidence="2">The sequence shown here is derived from an EMBL/GenBank/DDBJ whole genome shotgun (WGS) entry which is preliminary data.</text>
</comment>
<dbReference type="EMBL" id="JAUEPU010000156">
    <property type="protein sequence ID" value="KAK0475058.1"/>
    <property type="molecule type" value="Genomic_DNA"/>
</dbReference>
<accession>A0AA39P118</accession>